<dbReference type="PANTHER" id="PTHR12001:SF85">
    <property type="entry name" value="SHORT CHAIN ISOPRENYL DIPHOSPHATE SYNTHASE"/>
    <property type="match status" value="1"/>
</dbReference>
<dbReference type="InterPro" id="IPR000092">
    <property type="entry name" value="Polyprenyl_synt"/>
</dbReference>
<dbReference type="CDD" id="cd00685">
    <property type="entry name" value="Trans_IPPS_HT"/>
    <property type="match status" value="1"/>
</dbReference>
<gene>
    <name evidence="7" type="ORF">E7747_13215</name>
</gene>
<dbReference type="Pfam" id="PF00348">
    <property type="entry name" value="polyprenyl_synt"/>
    <property type="match status" value="1"/>
</dbReference>
<dbReference type="PROSITE" id="PS00444">
    <property type="entry name" value="POLYPRENYL_SYNTHASE_2"/>
    <property type="match status" value="1"/>
</dbReference>
<keyword evidence="5" id="KW-0460">Magnesium</keyword>
<dbReference type="AlphaFoldDB" id="A0A4P7W5I4"/>
<dbReference type="InterPro" id="IPR008949">
    <property type="entry name" value="Isoprenoid_synthase_dom_sf"/>
</dbReference>
<dbReference type="InterPro" id="IPR033749">
    <property type="entry name" value="Polyprenyl_synt_CS"/>
</dbReference>
<dbReference type="PANTHER" id="PTHR12001">
    <property type="entry name" value="GERANYLGERANYL PYROPHOSPHATE SYNTHASE"/>
    <property type="match status" value="1"/>
</dbReference>
<accession>A0A4P7W5I4</accession>
<evidence type="ECO:0000313" key="7">
    <source>
        <dbReference type="EMBL" id="QCD43152.1"/>
    </source>
</evidence>
<dbReference type="RefSeq" id="WP_123614759.1">
    <property type="nucleotide sequence ID" value="NZ_CAXHQF010000021.1"/>
</dbReference>
<dbReference type="SFLD" id="SFLDS00005">
    <property type="entry name" value="Isoprenoid_Synthase_Type_I"/>
    <property type="match status" value="1"/>
</dbReference>
<dbReference type="EMBL" id="CP039396">
    <property type="protein sequence ID" value="QCD43152.1"/>
    <property type="molecule type" value="Genomic_DNA"/>
</dbReference>
<evidence type="ECO:0000256" key="1">
    <source>
        <dbReference type="ARBA" id="ARBA00001946"/>
    </source>
</evidence>
<comment type="similarity">
    <text evidence="2 6">Belongs to the FPP/GGPP synthase family.</text>
</comment>
<sequence length="320" mass="35872">MKEFDEYLAMVNQAIANLRLPERPAGLYDPIRYTLDCGGKRLRPVLALAACHAMGKEPMTAVHQAIAIEMFHNFTLLHDDVMDNADVRRGRPTVHKRWNMETAILSGDAMLTTSTMLLAIKAGEHLASALDLFNGTAMNVYEGQQYDMDFENRLDVTVEEYMEMIRLKTSVLLGCACGMGALMADADFDSQLQFFNYGVNLGLAFQLQDDYLDTYGNPETFGKAIGGDILNDKKTWLLIMALKEDEKGIVKSLIGKNDNPEEKIEKIRGVYDSLGLPDRIHELIRAYIDSAIACLDQINMQPEARSFFIDLALKSATRNK</sequence>
<keyword evidence="8" id="KW-1185">Reference proteome</keyword>
<evidence type="ECO:0000256" key="3">
    <source>
        <dbReference type="ARBA" id="ARBA00022679"/>
    </source>
</evidence>
<evidence type="ECO:0000256" key="5">
    <source>
        <dbReference type="ARBA" id="ARBA00022842"/>
    </source>
</evidence>
<evidence type="ECO:0000256" key="4">
    <source>
        <dbReference type="ARBA" id="ARBA00022723"/>
    </source>
</evidence>
<dbReference type="Gene3D" id="1.10.600.10">
    <property type="entry name" value="Farnesyl Diphosphate Synthase"/>
    <property type="match status" value="1"/>
</dbReference>
<dbReference type="Proteomes" id="UP000297149">
    <property type="component" value="Chromosome"/>
</dbReference>
<evidence type="ECO:0000256" key="2">
    <source>
        <dbReference type="ARBA" id="ARBA00006706"/>
    </source>
</evidence>
<reference evidence="8" key="1">
    <citation type="submission" date="2019-02" db="EMBL/GenBank/DDBJ databases">
        <title>Isolation and identification of novel species under the genus Muribaculum.</title>
        <authorList>
            <person name="Miyake S."/>
            <person name="Ding Y."/>
            <person name="Low A."/>
            <person name="Soh M."/>
            <person name="Seedorf H."/>
        </authorList>
    </citation>
    <scope>NUCLEOTIDE SEQUENCE [LARGE SCALE GENOMIC DNA]</scope>
    <source>
        <strain evidence="8">H5</strain>
    </source>
</reference>
<dbReference type="GO" id="GO:0004659">
    <property type="term" value="F:prenyltransferase activity"/>
    <property type="evidence" value="ECO:0007669"/>
    <property type="project" value="InterPro"/>
</dbReference>
<dbReference type="SUPFAM" id="SSF48576">
    <property type="entry name" value="Terpenoid synthases"/>
    <property type="match status" value="1"/>
</dbReference>
<evidence type="ECO:0000313" key="8">
    <source>
        <dbReference type="Proteomes" id="UP000297149"/>
    </source>
</evidence>
<protein>
    <submittedName>
        <fullName evidence="7">Polyprenyl synthetase family protein</fullName>
    </submittedName>
</protein>
<keyword evidence="4" id="KW-0479">Metal-binding</keyword>
<comment type="cofactor">
    <cofactor evidence="1">
        <name>Mg(2+)</name>
        <dbReference type="ChEBI" id="CHEBI:18420"/>
    </cofactor>
</comment>
<dbReference type="SFLD" id="SFLDG01017">
    <property type="entry name" value="Polyprenyl_Transferase_Like"/>
    <property type="match status" value="1"/>
</dbReference>
<keyword evidence="3 6" id="KW-0808">Transferase</keyword>
<dbReference type="PROSITE" id="PS00723">
    <property type="entry name" value="POLYPRENYL_SYNTHASE_1"/>
    <property type="match status" value="1"/>
</dbReference>
<dbReference type="GO" id="GO:0008299">
    <property type="term" value="P:isoprenoid biosynthetic process"/>
    <property type="evidence" value="ECO:0007669"/>
    <property type="project" value="InterPro"/>
</dbReference>
<proteinExistence type="inferred from homology"/>
<evidence type="ECO:0000256" key="6">
    <source>
        <dbReference type="RuleBase" id="RU004466"/>
    </source>
</evidence>
<name>A0A4P7W5I4_9BACT</name>
<dbReference type="GO" id="GO:0046872">
    <property type="term" value="F:metal ion binding"/>
    <property type="evidence" value="ECO:0007669"/>
    <property type="project" value="UniProtKB-KW"/>
</dbReference>
<dbReference type="KEGG" id="ddb:E7747_13215"/>
<organism evidence="7 8">
    <name type="scientific">Duncaniella dubosii</name>
    <dbReference type="NCBI Taxonomy" id="2518971"/>
    <lineage>
        <taxon>Bacteria</taxon>
        <taxon>Pseudomonadati</taxon>
        <taxon>Bacteroidota</taxon>
        <taxon>Bacteroidia</taxon>
        <taxon>Bacteroidales</taxon>
        <taxon>Muribaculaceae</taxon>
        <taxon>Duncaniella</taxon>
    </lineage>
</organism>